<gene>
    <name evidence="4" type="ORF">FHX40_2270</name>
</gene>
<proteinExistence type="predicted"/>
<protein>
    <submittedName>
        <fullName evidence="4">Putative nicotinamide N-methyase</fullName>
    </submittedName>
</protein>
<dbReference type="Proteomes" id="UP000319213">
    <property type="component" value="Unassembled WGS sequence"/>
</dbReference>
<dbReference type="GO" id="GO:0016279">
    <property type="term" value="F:protein-lysine N-methyltransferase activity"/>
    <property type="evidence" value="ECO:0007669"/>
    <property type="project" value="TreeGrafter"/>
</dbReference>
<dbReference type="PANTHER" id="PTHR43648">
    <property type="entry name" value="ELECTRON TRANSFER FLAVOPROTEIN BETA SUBUNIT LYSINE METHYLTRANSFERASE"/>
    <property type="match status" value="1"/>
</dbReference>
<dbReference type="GO" id="GO:0032259">
    <property type="term" value="P:methylation"/>
    <property type="evidence" value="ECO:0007669"/>
    <property type="project" value="UniProtKB-KW"/>
</dbReference>
<keyword evidence="2" id="KW-0808">Transferase</keyword>
<dbReference type="Gene3D" id="3.40.50.150">
    <property type="entry name" value="Vaccinia Virus protein VP39"/>
    <property type="match status" value="1"/>
</dbReference>
<keyword evidence="1" id="KW-0489">Methyltransferase</keyword>
<dbReference type="InterPro" id="IPR029063">
    <property type="entry name" value="SAM-dependent_MTases_sf"/>
</dbReference>
<dbReference type="AlphaFoldDB" id="A0A543IYB0"/>
<dbReference type="OrthoDB" id="9794615at2"/>
<reference evidence="4 5" key="1">
    <citation type="submission" date="2019-06" db="EMBL/GenBank/DDBJ databases">
        <title>Sequencing the genomes of 1000 actinobacteria strains.</title>
        <authorList>
            <person name="Klenk H.-P."/>
        </authorList>
    </citation>
    <scope>NUCLEOTIDE SEQUENCE [LARGE SCALE GENOMIC DNA]</scope>
    <source>
        <strain evidence="4 5">DSM 43186</strain>
    </source>
</reference>
<name>A0A543IYB0_9ACTN</name>
<dbReference type="EMBL" id="VFPQ01000001">
    <property type="protein sequence ID" value="TQM75558.1"/>
    <property type="molecule type" value="Genomic_DNA"/>
</dbReference>
<dbReference type="Pfam" id="PF06325">
    <property type="entry name" value="PrmA"/>
    <property type="match status" value="1"/>
</dbReference>
<keyword evidence="5" id="KW-1185">Reference proteome</keyword>
<evidence type="ECO:0000256" key="1">
    <source>
        <dbReference type="ARBA" id="ARBA00022603"/>
    </source>
</evidence>
<dbReference type="RefSeq" id="WP_142259558.1">
    <property type="nucleotide sequence ID" value="NZ_BMPV01000001.1"/>
</dbReference>
<evidence type="ECO:0000313" key="5">
    <source>
        <dbReference type="Proteomes" id="UP000319213"/>
    </source>
</evidence>
<dbReference type="InterPro" id="IPR050078">
    <property type="entry name" value="Ribosomal_L11_MeTrfase_PrmA"/>
</dbReference>
<feature type="compositionally biased region" description="Pro residues" evidence="3">
    <location>
        <begin position="1"/>
        <end position="15"/>
    </location>
</feature>
<feature type="region of interest" description="Disordered" evidence="3">
    <location>
        <begin position="1"/>
        <end position="22"/>
    </location>
</feature>
<comment type="caution">
    <text evidence="4">The sequence shown here is derived from an EMBL/GenBank/DDBJ whole genome shotgun (WGS) entry which is preliminary data.</text>
</comment>
<dbReference type="SUPFAM" id="SSF53335">
    <property type="entry name" value="S-adenosyl-L-methionine-dependent methyltransferases"/>
    <property type="match status" value="1"/>
</dbReference>
<accession>A0A543IYB0</accession>
<evidence type="ECO:0000313" key="4">
    <source>
        <dbReference type="EMBL" id="TQM75558.1"/>
    </source>
</evidence>
<dbReference type="PANTHER" id="PTHR43648:SF1">
    <property type="entry name" value="ELECTRON TRANSFER FLAVOPROTEIN BETA SUBUNIT LYSINE METHYLTRANSFERASE"/>
    <property type="match status" value="1"/>
</dbReference>
<organism evidence="4 5">
    <name type="scientific">Thermopolyspora flexuosa</name>
    <dbReference type="NCBI Taxonomy" id="103836"/>
    <lineage>
        <taxon>Bacteria</taxon>
        <taxon>Bacillati</taxon>
        <taxon>Actinomycetota</taxon>
        <taxon>Actinomycetes</taxon>
        <taxon>Streptosporangiales</taxon>
        <taxon>Streptosporangiaceae</taxon>
        <taxon>Thermopolyspora</taxon>
    </lineage>
</organism>
<evidence type="ECO:0000256" key="3">
    <source>
        <dbReference type="SAM" id="MobiDB-lite"/>
    </source>
</evidence>
<sequence length="220" mass="22703">MSDRPPPGRTAPPDPVAAGTRTAAPPYVPEVRLRLADEVFGLWGRTGRLPYWAFAWAGGLALARHVLDHPGLVAGRRVLDLASGSGLVAIAAARAGAASVLAVDVDPLAGSAIAANAAANGVAVSVLVADLLDAPGRGPAGAEAAEVVLAGDVFYERPLARRMLGYLEHARRRGAGVVVGDPGRAYLPRDRFVRVAVHEVPGCGLLEAADTVPVTVWRLP</sequence>
<evidence type="ECO:0000256" key="2">
    <source>
        <dbReference type="ARBA" id="ARBA00022679"/>
    </source>
</evidence>